<dbReference type="Proteomes" id="UP000838100">
    <property type="component" value="Unassembled WGS sequence"/>
</dbReference>
<dbReference type="RefSeq" id="WP_237444618.1">
    <property type="nucleotide sequence ID" value="NZ_CAKLPX010000002.1"/>
</dbReference>
<evidence type="ECO:0000256" key="3">
    <source>
        <dbReference type="PROSITE-ProRule" id="PRU00023"/>
    </source>
</evidence>
<dbReference type="InterPro" id="IPR036770">
    <property type="entry name" value="Ankyrin_rpt-contain_sf"/>
</dbReference>
<sequence>MMSFNRFVTVLMLLTASLFCQAGVVDVEKKDIDNVVTDNGSAQLESFIKAVKMMDSALVTQYIAAGIDVNSKGSSPYPAVFYASAKNYDDILQQLLDAGSDVNQSGRGGWTPLMVASLHGHQDIVAALLEAKAEQELKSADGMTALMYAVAEKNQTAAALLIEAGANPNAIIGDEKSANKSVLSLAVEGGDTAIIDTLINMGAKVDGGKDRYQPLYYALQKNNILMTDRLVEAGASLQWQDREGNNYLHLNAAKADRQTVQYLIEHRVNYGAVNRAGKLPLDIAAERGNVENMSVLIKVSDKLDRVGAYFNSVTAGVQSSTAILLESGIKINSRDRQGRTGLMIAAEYRHHHLVDFLLAQGVDVKYRDKQGRTALMYGVTANPSKIRIVNSLLAAGSDSEQEDNKGHSALMMAVMAADSVDPAVVELLIANGASSTMAAERISQQITVAEQENNSTRLQKLALLAEIIDQPVVATAQ</sequence>
<dbReference type="SUPFAM" id="SSF48403">
    <property type="entry name" value="Ankyrin repeat"/>
    <property type="match status" value="1"/>
</dbReference>
<keyword evidence="4" id="KW-0732">Signal</keyword>
<evidence type="ECO:0000256" key="4">
    <source>
        <dbReference type="SAM" id="SignalP"/>
    </source>
</evidence>
<keyword evidence="6" id="KW-1185">Reference proteome</keyword>
<protein>
    <submittedName>
        <fullName evidence="5">Uncharacterized protein</fullName>
    </submittedName>
</protein>
<dbReference type="InterPro" id="IPR002110">
    <property type="entry name" value="Ankyrin_rpt"/>
</dbReference>
<gene>
    <name evidence="5" type="ORF">SIN8267_02034</name>
</gene>
<feature type="chain" id="PRO_5045077025" evidence="4">
    <location>
        <begin position="23"/>
        <end position="477"/>
    </location>
</feature>
<dbReference type="Pfam" id="PF12796">
    <property type="entry name" value="Ank_2"/>
    <property type="match status" value="2"/>
</dbReference>
<evidence type="ECO:0000313" key="5">
    <source>
        <dbReference type="EMBL" id="CAH0991919.1"/>
    </source>
</evidence>
<reference evidence="5" key="1">
    <citation type="submission" date="2021-12" db="EMBL/GenBank/DDBJ databases">
        <authorList>
            <person name="Rodrigo-Torres L."/>
            <person name="Arahal R. D."/>
            <person name="Lucena T."/>
        </authorList>
    </citation>
    <scope>NUCLEOTIDE SEQUENCE</scope>
    <source>
        <strain evidence="5">CECT 8267</strain>
    </source>
</reference>
<name>A0ABM9AFD0_9GAMM</name>
<dbReference type="PANTHER" id="PTHR24173:SF74">
    <property type="entry name" value="ANKYRIN REPEAT DOMAIN-CONTAINING PROTEIN 16"/>
    <property type="match status" value="1"/>
</dbReference>
<dbReference type="Gene3D" id="1.25.40.20">
    <property type="entry name" value="Ankyrin repeat-containing domain"/>
    <property type="match status" value="3"/>
</dbReference>
<feature type="repeat" description="ANK" evidence="3">
    <location>
        <begin position="370"/>
        <end position="404"/>
    </location>
</feature>
<dbReference type="PROSITE" id="PS50088">
    <property type="entry name" value="ANK_REPEAT"/>
    <property type="match status" value="6"/>
</dbReference>
<evidence type="ECO:0000256" key="1">
    <source>
        <dbReference type="ARBA" id="ARBA00022737"/>
    </source>
</evidence>
<organism evidence="5 6">
    <name type="scientific">Sinobacterium norvegicum</name>
    <dbReference type="NCBI Taxonomy" id="1641715"/>
    <lineage>
        <taxon>Bacteria</taxon>
        <taxon>Pseudomonadati</taxon>
        <taxon>Pseudomonadota</taxon>
        <taxon>Gammaproteobacteria</taxon>
        <taxon>Cellvibrionales</taxon>
        <taxon>Spongiibacteraceae</taxon>
        <taxon>Sinobacterium</taxon>
    </lineage>
</organism>
<dbReference type="EMBL" id="CAKLPX010000002">
    <property type="protein sequence ID" value="CAH0991919.1"/>
    <property type="molecule type" value="Genomic_DNA"/>
</dbReference>
<dbReference type="SMART" id="SM00248">
    <property type="entry name" value="ANK"/>
    <property type="match status" value="10"/>
</dbReference>
<proteinExistence type="predicted"/>
<evidence type="ECO:0000313" key="6">
    <source>
        <dbReference type="Proteomes" id="UP000838100"/>
    </source>
</evidence>
<dbReference type="PANTHER" id="PTHR24173">
    <property type="entry name" value="ANKYRIN REPEAT CONTAINING"/>
    <property type="match status" value="1"/>
</dbReference>
<keyword evidence="1" id="KW-0677">Repeat</keyword>
<feature type="repeat" description="ANK" evidence="3">
    <location>
        <begin position="337"/>
        <end position="369"/>
    </location>
</feature>
<feature type="repeat" description="ANK" evidence="3">
    <location>
        <begin position="210"/>
        <end position="242"/>
    </location>
</feature>
<evidence type="ECO:0000256" key="2">
    <source>
        <dbReference type="ARBA" id="ARBA00023043"/>
    </source>
</evidence>
<feature type="signal peptide" evidence="4">
    <location>
        <begin position="1"/>
        <end position="22"/>
    </location>
</feature>
<dbReference type="Pfam" id="PF13857">
    <property type="entry name" value="Ank_5"/>
    <property type="match status" value="1"/>
</dbReference>
<feature type="repeat" description="ANK" evidence="3">
    <location>
        <begin position="108"/>
        <end position="140"/>
    </location>
</feature>
<feature type="repeat" description="ANK" evidence="3">
    <location>
        <begin position="141"/>
        <end position="170"/>
    </location>
</feature>
<accession>A0ABM9AFD0</accession>
<dbReference type="PRINTS" id="PR01415">
    <property type="entry name" value="ANKYRIN"/>
</dbReference>
<comment type="caution">
    <text evidence="5">The sequence shown here is derived from an EMBL/GenBank/DDBJ whole genome shotgun (WGS) entry which is preliminary data.</text>
</comment>
<keyword evidence="2 3" id="KW-0040">ANK repeat</keyword>
<dbReference type="PROSITE" id="PS50297">
    <property type="entry name" value="ANK_REP_REGION"/>
    <property type="match status" value="3"/>
</dbReference>
<feature type="repeat" description="ANK" evidence="3">
    <location>
        <begin position="405"/>
        <end position="440"/>
    </location>
</feature>